<sequence>MAPWHNDFASENEVKKMDYNRCLALDMAKEYRRDRTAYRKFTPAIVDTSKTGALDLKRVIYRPVICYYPGSEALKHNCAILCFPSNTHDQRYVIRITSLVRFIGQCLP</sequence>
<proteinExistence type="predicted"/>
<dbReference type="EMBL" id="CABIJS010000705">
    <property type="protein sequence ID" value="VUZ56481.1"/>
    <property type="molecule type" value="Genomic_DNA"/>
</dbReference>
<accession>A0A564ZAF2</accession>
<gene>
    <name evidence="1" type="ORF">WMSIL1_LOCUS14145</name>
</gene>
<dbReference type="Proteomes" id="UP000321570">
    <property type="component" value="Unassembled WGS sequence"/>
</dbReference>
<organism evidence="1 2">
    <name type="scientific">Hymenolepis diminuta</name>
    <name type="common">Rat tapeworm</name>
    <dbReference type="NCBI Taxonomy" id="6216"/>
    <lineage>
        <taxon>Eukaryota</taxon>
        <taxon>Metazoa</taxon>
        <taxon>Spiralia</taxon>
        <taxon>Lophotrochozoa</taxon>
        <taxon>Platyhelminthes</taxon>
        <taxon>Cestoda</taxon>
        <taxon>Eucestoda</taxon>
        <taxon>Cyclophyllidea</taxon>
        <taxon>Hymenolepididae</taxon>
        <taxon>Hymenolepis</taxon>
    </lineage>
</organism>
<name>A0A564ZAF2_HYMDI</name>
<evidence type="ECO:0000313" key="2">
    <source>
        <dbReference type="Proteomes" id="UP000321570"/>
    </source>
</evidence>
<reference evidence="1 2" key="1">
    <citation type="submission" date="2019-07" db="EMBL/GenBank/DDBJ databases">
        <authorList>
            <person name="Jastrzebski P J."/>
            <person name="Paukszto L."/>
            <person name="Jastrzebski P J."/>
        </authorList>
    </citation>
    <scope>NUCLEOTIDE SEQUENCE [LARGE SCALE GENOMIC DNA]</scope>
    <source>
        <strain evidence="1 2">WMS-il1</strain>
    </source>
</reference>
<dbReference type="AlphaFoldDB" id="A0A564ZAF2"/>
<keyword evidence="2" id="KW-1185">Reference proteome</keyword>
<evidence type="ECO:0000313" key="1">
    <source>
        <dbReference type="EMBL" id="VUZ56481.1"/>
    </source>
</evidence>
<protein>
    <submittedName>
        <fullName evidence="1">Uncharacterized protein</fullName>
    </submittedName>
</protein>